<protein>
    <submittedName>
        <fullName evidence="2">Uu.00g051310.m01.CDS01</fullName>
    </submittedName>
</protein>
<feature type="region of interest" description="Disordered" evidence="1">
    <location>
        <begin position="76"/>
        <end position="98"/>
    </location>
</feature>
<organism evidence="2 3">
    <name type="scientific">Anthostomella pinea</name>
    <dbReference type="NCBI Taxonomy" id="933095"/>
    <lineage>
        <taxon>Eukaryota</taxon>
        <taxon>Fungi</taxon>
        <taxon>Dikarya</taxon>
        <taxon>Ascomycota</taxon>
        <taxon>Pezizomycotina</taxon>
        <taxon>Sordariomycetes</taxon>
        <taxon>Xylariomycetidae</taxon>
        <taxon>Xylariales</taxon>
        <taxon>Xylariaceae</taxon>
        <taxon>Anthostomella</taxon>
    </lineage>
</organism>
<evidence type="ECO:0000313" key="2">
    <source>
        <dbReference type="EMBL" id="CAJ2510428.1"/>
    </source>
</evidence>
<gene>
    <name evidence="2" type="ORF">KHLLAP_LOCUS10896</name>
</gene>
<dbReference type="EMBL" id="CAUWAG010000014">
    <property type="protein sequence ID" value="CAJ2510428.1"/>
    <property type="molecule type" value="Genomic_DNA"/>
</dbReference>
<reference evidence="2" key="1">
    <citation type="submission" date="2023-10" db="EMBL/GenBank/DDBJ databases">
        <authorList>
            <person name="Hackl T."/>
        </authorList>
    </citation>
    <scope>NUCLEOTIDE SEQUENCE</scope>
</reference>
<dbReference type="AlphaFoldDB" id="A0AAI8YML4"/>
<comment type="caution">
    <text evidence="2">The sequence shown here is derived from an EMBL/GenBank/DDBJ whole genome shotgun (WGS) entry which is preliminary data.</text>
</comment>
<dbReference type="Proteomes" id="UP001295740">
    <property type="component" value="Unassembled WGS sequence"/>
</dbReference>
<keyword evidence="3" id="KW-1185">Reference proteome</keyword>
<accession>A0AAI8YML4</accession>
<sequence length="98" mass="10602">MPSASLCQASFPLAFCTMQALEAGQRITLMAFGQGPGLQKNGTVATRLRWKPRTYDEVVASPVGAKHSSFKTTALHRDRGEDGRGVYGSDDATSEYTF</sequence>
<evidence type="ECO:0000313" key="3">
    <source>
        <dbReference type="Proteomes" id="UP001295740"/>
    </source>
</evidence>
<name>A0AAI8YML4_9PEZI</name>
<proteinExistence type="predicted"/>
<evidence type="ECO:0000256" key="1">
    <source>
        <dbReference type="SAM" id="MobiDB-lite"/>
    </source>
</evidence>